<dbReference type="RefSeq" id="WP_379770869.1">
    <property type="nucleotide sequence ID" value="NZ_JBHSMZ010000006.1"/>
</dbReference>
<accession>A0ABW0S064</accession>
<sequence>MQQRFQLSTPLAFADVERITSTLCVLPGVQGIDMAPGSRQIQVAFDETLTSPQAIVDAAAQAGYGDMRGAPAGGCCGGCCGS</sequence>
<keyword evidence="3" id="KW-1185">Reference proteome</keyword>
<proteinExistence type="predicted"/>
<dbReference type="InterPro" id="IPR036163">
    <property type="entry name" value="HMA_dom_sf"/>
</dbReference>
<name>A0ABW0S064_9BURK</name>
<dbReference type="SUPFAM" id="SSF55008">
    <property type="entry name" value="HMA, heavy metal-associated domain"/>
    <property type="match status" value="1"/>
</dbReference>
<feature type="domain" description="HMA" evidence="1">
    <location>
        <begin position="1"/>
        <end position="67"/>
    </location>
</feature>
<dbReference type="Gene3D" id="3.30.70.100">
    <property type="match status" value="1"/>
</dbReference>
<reference evidence="3" key="1">
    <citation type="journal article" date="2019" name="Int. J. Syst. Evol. Microbiol.">
        <title>The Global Catalogue of Microorganisms (GCM) 10K type strain sequencing project: providing services to taxonomists for standard genome sequencing and annotation.</title>
        <authorList>
            <consortium name="The Broad Institute Genomics Platform"/>
            <consortium name="The Broad Institute Genome Sequencing Center for Infectious Disease"/>
            <person name="Wu L."/>
            <person name="Ma J."/>
        </authorList>
    </citation>
    <scope>NUCLEOTIDE SEQUENCE [LARGE SCALE GENOMIC DNA]</scope>
    <source>
        <strain evidence="3">CGMCC 4.5798</strain>
    </source>
</reference>
<dbReference type="PROSITE" id="PS50846">
    <property type="entry name" value="HMA_2"/>
    <property type="match status" value="1"/>
</dbReference>
<dbReference type="Proteomes" id="UP001596086">
    <property type="component" value="Unassembled WGS sequence"/>
</dbReference>
<protein>
    <submittedName>
        <fullName evidence="2">Heavy-metal-associated domain-containing protein</fullName>
    </submittedName>
</protein>
<dbReference type="EMBL" id="JBHSMZ010000006">
    <property type="protein sequence ID" value="MFC5549195.1"/>
    <property type="molecule type" value="Genomic_DNA"/>
</dbReference>
<evidence type="ECO:0000259" key="1">
    <source>
        <dbReference type="PROSITE" id="PS50846"/>
    </source>
</evidence>
<evidence type="ECO:0000313" key="3">
    <source>
        <dbReference type="Proteomes" id="UP001596086"/>
    </source>
</evidence>
<comment type="caution">
    <text evidence="2">The sequence shown here is derived from an EMBL/GenBank/DDBJ whole genome shotgun (WGS) entry which is preliminary data.</text>
</comment>
<evidence type="ECO:0000313" key="2">
    <source>
        <dbReference type="EMBL" id="MFC5549195.1"/>
    </source>
</evidence>
<gene>
    <name evidence="2" type="ORF">ACFPO9_11785</name>
</gene>
<dbReference type="InterPro" id="IPR006121">
    <property type="entry name" value="HMA_dom"/>
</dbReference>
<organism evidence="2 3">
    <name type="scientific">Massilia aerilata</name>
    <dbReference type="NCBI Taxonomy" id="453817"/>
    <lineage>
        <taxon>Bacteria</taxon>
        <taxon>Pseudomonadati</taxon>
        <taxon>Pseudomonadota</taxon>
        <taxon>Betaproteobacteria</taxon>
        <taxon>Burkholderiales</taxon>
        <taxon>Oxalobacteraceae</taxon>
        <taxon>Telluria group</taxon>
        <taxon>Massilia</taxon>
    </lineage>
</organism>